<dbReference type="CDD" id="cd14858">
    <property type="entry name" value="TrmE_N"/>
    <property type="match status" value="1"/>
</dbReference>
<dbReference type="Gene3D" id="1.20.120.430">
    <property type="entry name" value="tRNA modification GTPase MnmE domain 2"/>
    <property type="match status" value="1"/>
</dbReference>
<name>A0A1S8BAK8_9PEZI</name>
<dbReference type="Pfam" id="PF01926">
    <property type="entry name" value="MMR_HSR1"/>
    <property type="match status" value="1"/>
</dbReference>
<keyword evidence="4" id="KW-0732">Signal</keyword>
<feature type="region of interest" description="Disordered" evidence="3">
    <location>
        <begin position="398"/>
        <end position="420"/>
    </location>
</feature>
<accession>A0A1S8BAK8</accession>
<evidence type="ECO:0000256" key="1">
    <source>
        <dbReference type="ARBA" id="ARBA00022741"/>
    </source>
</evidence>
<dbReference type="PANTHER" id="PTHR42714">
    <property type="entry name" value="TRNA MODIFICATION GTPASE GTPBP3"/>
    <property type="match status" value="1"/>
</dbReference>
<feature type="chain" id="PRO_5012097041" evidence="4">
    <location>
        <begin position="19"/>
        <end position="839"/>
    </location>
</feature>
<dbReference type="InterPro" id="IPR006073">
    <property type="entry name" value="GTP-bd"/>
</dbReference>
<dbReference type="Gene3D" id="3.30.1360.120">
    <property type="entry name" value="Probable tRNA modification gtpase trme, domain 1"/>
    <property type="match status" value="1"/>
</dbReference>
<feature type="compositionally biased region" description="Low complexity" evidence="3">
    <location>
        <begin position="259"/>
        <end position="277"/>
    </location>
</feature>
<evidence type="ECO:0000256" key="2">
    <source>
        <dbReference type="ARBA" id="ARBA00023134"/>
    </source>
</evidence>
<dbReference type="InterPro" id="IPR018948">
    <property type="entry name" value="GTP-bd_TrmE_N"/>
</dbReference>
<evidence type="ECO:0000259" key="5">
    <source>
        <dbReference type="Pfam" id="PF01926"/>
    </source>
</evidence>
<dbReference type="HAMAP" id="MF_00379">
    <property type="entry name" value="GTPase_MnmE"/>
    <property type="match status" value="1"/>
</dbReference>
<keyword evidence="1" id="KW-0547">Nucleotide-binding</keyword>
<dbReference type="Gene3D" id="3.40.50.300">
    <property type="entry name" value="P-loop containing nucleotide triphosphate hydrolases"/>
    <property type="match status" value="1"/>
</dbReference>
<dbReference type="SUPFAM" id="SSF103025">
    <property type="entry name" value="Folate-binding domain"/>
    <property type="match status" value="1"/>
</dbReference>
<dbReference type="InterPro" id="IPR031168">
    <property type="entry name" value="G_TrmE"/>
</dbReference>
<protein>
    <submittedName>
        <fullName evidence="8">tRNA modification GTPase mss1, mitochondrial</fullName>
    </submittedName>
</protein>
<dbReference type="InterPro" id="IPR027368">
    <property type="entry name" value="MnmE_dom2"/>
</dbReference>
<reference evidence="8 9" key="1">
    <citation type="submission" date="2017-01" db="EMBL/GenBank/DDBJ databases">
        <title>Draft genome sequence of Diplodia seriata F98.1, a fungal species involved in grapevine trunk diseases.</title>
        <authorList>
            <person name="Robert-Siegwald G."/>
            <person name="Vallet J."/>
            <person name="Abou-Mansour E."/>
            <person name="Xu J."/>
            <person name="Rey P."/>
            <person name="Bertsch C."/>
            <person name="Rego C."/>
            <person name="Larignon P."/>
            <person name="Fontaine F."/>
            <person name="Lebrun M.-H."/>
        </authorList>
    </citation>
    <scope>NUCLEOTIDE SEQUENCE [LARGE SCALE GENOMIC DNA]</scope>
    <source>
        <strain evidence="8 9">F98.1</strain>
    </source>
</reference>
<evidence type="ECO:0000313" key="9">
    <source>
        <dbReference type="Proteomes" id="UP000190776"/>
    </source>
</evidence>
<feature type="signal peptide" evidence="4">
    <location>
        <begin position="1"/>
        <end position="18"/>
    </location>
</feature>
<dbReference type="GO" id="GO:0005739">
    <property type="term" value="C:mitochondrion"/>
    <property type="evidence" value="ECO:0007669"/>
    <property type="project" value="TreeGrafter"/>
</dbReference>
<comment type="caution">
    <text evidence="8">The sequence shown here is derived from an EMBL/GenBank/DDBJ whole genome shotgun (WGS) entry which is preliminary data.</text>
</comment>
<organism evidence="8 9">
    <name type="scientific">Diplodia seriata</name>
    <dbReference type="NCBI Taxonomy" id="420778"/>
    <lineage>
        <taxon>Eukaryota</taxon>
        <taxon>Fungi</taxon>
        <taxon>Dikarya</taxon>
        <taxon>Ascomycota</taxon>
        <taxon>Pezizomycotina</taxon>
        <taxon>Dothideomycetes</taxon>
        <taxon>Dothideomycetes incertae sedis</taxon>
        <taxon>Botryosphaeriales</taxon>
        <taxon>Botryosphaeriaceae</taxon>
        <taxon>Diplodia</taxon>
    </lineage>
</organism>
<dbReference type="GO" id="GO:0005525">
    <property type="term" value="F:GTP binding"/>
    <property type="evidence" value="ECO:0007669"/>
    <property type="project" value="UniProtKB-KW"/>
</dbReference>
<dbReference type="EMBL" id="MSZU01000087">
    <property type="protein sequence ID" value="OMP84579.1"/>
    <property type="molecule type" value="Genomic_DNA"/>
</dbReference>
<evidence type="ECO:0000256" key="4">
    <source>
        <dbReference type="SAM" id="SignalP"/>
    </source>
</evidence>
<dbReference type="InterPro" id="IPR004520">
    <property type="entry name" value="GTPase_MnmE"/>
</dbReference>
<dbReference type="GO" id="GO:0002098">
    <property type="term" value="P:tRNA wobble uridine modification"/>
    <property type="evidence" value="ECO:0007669"/>
    <property type="project" value="TreeGrafter"/>
</dbReference>
<feature type="domain" description="GTP-binding protein TrmE N-terminal" evidence="6">
    <location>
        <begin position="294"/>
        <end position="436"/>
    </location>
</feature>
<evidence type="ECO:0000313" key="8">
    <source>
        <dbReference type="EMBL" id="OMP84579.1"/>
    </source>
</evidence>
<dbReference type="SUPFAM" id="SSF52540">
    <property type="entry name" value="P-loop containing nucleoside triphosphate hydrolases"/>
    <property type="match status" value="1"/>
</dbReference>
<sequence length="839" mass="87718">MLLKTLVAAFTLAGTAFAQRPADVSICDYYTSALFKNNTAENQLTHMTLLVNTVVIGNYTKPTIDGITWPDVTVPGILANGTIDGKNVSLLPFFNGERASTNRGGTAGVKVNFLDDGGAAPLLLNKPANGTSSKQYKLLTHLYSFFGALLGCGHQSTDPNAPFPVYAGNPSQHAVHKYMNLSAAEFTYFVTQVGLAARSFGVGEKDITAVGKALNDTFGVKCSANASVVKGQPAAEQAVCLGEGCPVADGGRHCPKGEGNASTASGTGSSSSKAGGAAATGTAAMAGETSDEPTIYALSTAPGRAAIAVVRISGPACVDIYHALCPGKPLPQPRHAALRTLYDPTAPSPPPQSAILDSALVLFFRGPYSVTGEDLLELHVHGGPAIVRAVLSSIPKCSPPSRSASKGGGGSGPHTTTSIRYAEPGEFTRRAYLNSRLSLPQVEALGDALTAATEQQRLLSVRGSASSRLAARYDEWRRALLLARGELEALIDFAEDQHFDESPAQLAASVAAQARALRAAMDAHARNAVRGELLRGGISVALLGEPNAGKSSLLNRVVGREAAIVSQERGTTRDVVETGVDLGGWFCRIGDTAGLRGAGVGAGGRKVADVGAVEMEGIRRAKERAIGADVVVCVFSVEEDPRTGLPGLSLSPEVVETARECMSRGGQVMAIVNKSDMLPLSGRAEEQRQHLTSIRAQLDLPPERIHFISCKEAAAPSSTSTSSPDPGNLQSFLSGLVTIFKEMTTPVVPELDGVVAPDMSIWQESLGATERQRLLLEECSAHLTEFLREVEEGEAEMDGELDIVLAAESLRAAATCLAKITGKGEAGDVEEVLGVVFEK</sequence>
<dbReference type="AlphaFoldDB" id="A0A1S8BAK8"/>
<evidence type="ECO:0000259" key="6">
    <source>
        <dbReference type="Pfam" id="PF10396"/>
    </source>
</evidence>
<feature type="domain" description="G" evidence="5">
    <location>
        <begin position="540"/>
        <end position="639"/>
    </location>
</feature>
<dbReference type="PANTHER" id="PTHR42714:SF2">
    <property type="entry name" value="TRNA MODIFICATION GTPASE GTPBP3, MITOCHONDRIAL"/>
    <property type="match status" value="1"/>
</dbReference>
<dbReference type="CDD" id="cd04164">
    <property type="entry name" value="trmE"/>
    <property type="match status" value="1"/>
</dbReference>
<dbReference type="Proteomes" id="UP000190776">
    <property type="component" value="Unassembled WGS sequence"/>
</dbReference>
<dbReference type="OrthoDB" id="188276at2759"/>
<feature type="region of interest" description="Disordered" evidence="3">
    <location>
        <begin position="256"/>
        <end position="277"/>
    </location>
</feature>
<feature type="domain" description="MnmE helical" evidence="7">
    <location>
        <begin position="439"/>
        <end position="839"/>
    </location>
</feature>
<keyword evidence="2" id="KW-0342">GTP-binding</keyword>
<dbReference type="SUPFAM" id="SSF116878">
    <property type="entry name" value="TrmE connector domain"/>
    <property type="match status" value="1"/>
</dbReference>
<evidence type="ECO:0000259" key="7">
    <source>
        <dbReference type="Pfam" id="PF12631"/>
    </source>
</evidence>
<dbReference type="InterPro" id="IPR027417">
    <property type="entry name" value="P-loop_NTPase"/>
</dbReference>
<evidence type="ECO:0000256" key="3">
    <source>
        <dbReference type="SAM" id="MobiDB-lite"/>
    </source>
</evidence>
<dbReference type="STRING" id="420778.A0A1S8BAK8"/>
<dbReference type="GO" id="GO:0003924">
    <property type="term" value="F:GTPase activity"/>
    <property type="evidence" value="ECO:0007669"/>
    <property type="project" value="InterPro"/>
</dbReference>
<dbReference type="InterPro" id="IPR025867">
    <property type="entry name" value="MnmE_helical"/>
</dbReference>
<dbReference type="InterPro" id="IPR027266">
    <property type="entry name" value="TrmE/GcvT-like"/>
</dbReference>
<proteinExistence type="inferred from homology"/>
<gene>
    <name evidence="8" type="ORF">BK809_0001682</name>
</gene>
<dbReference type="Pfam" id="PF10396">
    <property type="entry name" value="TrmE_N"/>
    <property type="match status" value="1"/>
</dbReference>
<dbReference type="Pfam" id="PF12631">
    <property type="entry name" value="MnmE_helical"/>
    <property type="match status" value="1"/>
</dbReference>
<dbReference type="GO" id="GO:0030488">
    <property type="term" value="P:tRNA methylation"/>
    <property type="evidence" value="ECO:0007669"/>
    <property type="project" value="TreeGrafter"/>
</dbReference>